<keyword evidence="2" id="KW-0808">Transferase</keyword>
<sequence length="312" mass="36170">MLAIVIPYYKLSFFEATLQSLADQTDKRFMVYIGDDASQESPDDLLEKYQQKFDFEYHRFEENLGGTSLVKQWERCIAMTKDEEWLMILGDDDVPCLNLVASFYANHSNIDLNTINVVRFATVVINDMGDVLSSVYKHPLLEKTTDFLCRKFSKKTRSSLSEYIFRKSTVIEMTFRNFSLAWHSDDMAVLEFSDFENCYSINEATMSVRVSFHSITGDSGLKIKKNQATYEFCAVLFLEYSASFSREQKKIILKKLEQAFFNIPLLKNYLILSSYYCSQIGLGELIQFHFRLLKTGVIIVLKKAKLFGFVKK</sequence>
<dbReference type="RefSeq" id="WP_121366315.1">
    <property type="nucleotide sequence ID" value="NZ_RBXA01000007.1"/>
</dbReference>
<proteinExistence type="predicted"/>
<protein>
    <submittedName>
        <fullName evidence="2">Glycosyl transferase family 2</fullName>
    </submittedName>
</protein>
<dbReference type="Proteomes" id="UP000280091">
    <property type="component" value="Unassembled WGS sequence"/>
</dbReference>
<dbReference type="CDD" id="cd00761">
    <property type="entry name" value="Glyco_tranf_GTA_type"/>
    <property type="match status" value="1"/>
</dbReference>
<dbReference type="OrthoDB" id="1374586at2"/>
<evidence type="ECO:0000259" key="1">
    <source>
        <dbReference type="Pfam" id="PF00535"/>
    </source>
</evidence>
<accession>A0A495RQC0</accession>
<dbReference type="SUPFAM" id="SSF53448">
    <property type="entry name" value="Nucleotide-diphospho-sugar transferases"/>
    <property type="match status" value="1"/>
</dbReference>
<dbReference type="Pfam" id="PF00535">
    <property type="entry name" value="Glycos_transf_2"/>
    <property type="match status" value="1"/>
</dbReference>
<keyword evidence="3" id="KW-1185">Reference proteome</keyword>
<name>A0A495RQC0_9FLAO</name>
<evidence type="ECO:0000313" key="2">
    <source>
        <dbReference type="EMBL" id="RKS89655.1"/>
    </source>
</evidence>
<organism evidence="2 3">
    <name type="scientific">Flavobacterium limicola</name>
    <dbReference type="NCBI Taxonomy" id="180441"/>
    <lineage>
        <taxon>Bacteria</taxon>
        <taxon>Pseudomonadati</taxon>
        <taxon>Bacteroidota</taxon>
        <taxon>Flavobacteriia</taxon>
        <taxon>Flavobacteriales</taxon>
        <taxon>Flavobacteriaceae</taxon>
        <taxon>Flavobacterium</taxon>
    </lineage>
</organism>
<dbReference type="Gene3D" id="3.90.550.10">
    <property type="entry name" value="Spore Coat Polysaccharide Biosynthesis Protein SpsA, Chain A"/>
    <property type="match status" value="1"/>
</dbReference>
<dbReference type="InterPro" id="IPR029044">
    <property type="entry name" value="Nucleotide-diphossugar_trans"/>
</dbReference>
<reference evidence="2 3" key="1">
    <citation type="submission" date="2018-10" db="EMBL/GenBank/DDBJ databases">
        <title>Genomic Encyclopedia of Archaeal and Bacterial Type Strains, Phase II (KMG-II): from individual species to whole genera.</title>
        <authorList>
            <person name="Goeker M."/>
        </authorList>
    </citation>
    <scope>NUCLEOTIDE SEQUENCE [LARGE SCALE GENOMIC DNA]</scope>
    <source>
        <strain evidence="2 3">DSM 15094</strain>
    </source>
</reference>
<gene>
    <name evidence="2" type="ORF">BC952_3084</name>
</gene>
<dbReference type="AlphaFoldDB" id="A0A495RQC0"/>
<comment type="caution">
    <text evidence="2">The sequence shown here is derived from an EMBL/GenBank/DDBJ whole genome shotgun (WGS) entry which is preliminary data.</text>
</comment>
<dbReference type="GO" id="GO:0016740">
    <property type="term" value="F:transferase activity"/>
    <property type="evidence" value="ECO:0007669"/>
    <property type="project" value="UniProtKB-KW"/>
</dbReference>
<evidence type="ECO:0000313" key="3">
    <source>
        <dbReference type="Proteomes" id="UP000280091"/>
    </source>
</evidence>
<dbReference type="InterPro" id="IPR001173">
    <property type="entry name" value="Glyco_trans_2-like"/>
</dbReference>
<feature type="domain" description="Glycosyltransferase 2-like" evidence="1">
    <location>
        <begin position="4"/>
        <end position="95"/>
    </location>
</feature>
<dbReference type="EMBL" id="RBXA01000007">
    <property type="protein sequence ID" value="RKS89655.1"/>
    <property type="molecule type" value="Genomic_DNA"/>
</dbReference>